<dbReference type="EMBL" id="ML976044">
    <property type="protein sequence ID" value="KAF1941686.1"/>
    <property type="molecule type" value="Genomic_DNA"/>
</dbReference>
<dbReference type="AlphaFoldDB" id="A0A6A5SSX6"/>
<protein>
    <submittedName>
        <fullName evidence="1">Uncharacterized protein</fullName>
    </submittedName>
</protein>
<name>A0A6A5SSX6_9PLEO</name>
<dbReference type="OrthoDB" id="3795213at2759"/>
<reference evidence="1" key="1">
    <citation type="journal article" date="2020" name="Stud. Mycol.">
        <title>101 Dothideomycetes genomes: a test case for predicting lifestyles and emergence of pathogens.</title>
        <authorList>
            <person name="Haridas S."/>
            <person name="Albert R."/>
            <person name="Binder M."/>
            <person name="Bloem J."/>
            <person name="Labutti K."/>
            <person name="Salamov A."/>
            <person name="Andreopoulos B."/>
            <person name="Baker S."/>
            <person name="Barry K."/>
            <person name="Bills G."/>
            <person name="Bluhm B."/>
            <person name="Cannon C."/>
            <person name="Castanera R."/>
            <person name="Culley D."/>
            <person name="Daum C."/>
            <person name="Ezra D."/>
            <person name="Gonzalez J."/>
            <person name="Henrissat B."/>
            <person name="Kuo A."/>
            <person name="Liang C."/>
            <person name="Lipzen A."/>
            <person name="Lutzoni F."/>
            <person name="Magnuson J."/>
            <person name="Mondo S."/>
            <person name="Nolan M."/>
            <person name="Ohm R."/>
            <person name="Pangilinan J."/>
            <person name="Park H.-J."/>
            <person name="Ramirez L."/>
            <person name="Alfaro M."/>
            <person name="Sun H."/>
            <person name="Tritt A."/>
            <person name="Yoshinaga Y."/>
            <person name="Zwiers L.-H."/>
            <person name="Turgeon B."/>
            <person name="Goodwin S."/>
            <person name="Spatafora J."/>
            <person name="Crous P."/>
            <person name="Grigoriev I."/>
        </authorList>
    </citation>
    <scope>NUCLEOTIDE SEQUENCE</scope>
    <source>
        <strain evidence="1">CBS 161.51</strain>
    </source>
</reference>
<dbReference type="Proteomes" id="UP000800038">
    <property type="component" value="Unassembled WGS sequence"/>
</dbReference>
<accession>A0A6A5SSX6</accession>
<evidence type="ECO:0000313" key="1">
    <source>
        <dbReference type="EMBL" id="KAF1941686.1"/>
    </source>
</evidence>
<keyword evidence="2" id="KW-1185">Reference proteome</keyword>
<sequence>PLDVVMFKPLSTAYSTKLSTYLYKSQRIILVKKGDFFPLFQKAWITSFKWWSCILATKEGERG</sequence>
<evidence type="ECO:0000313" key="2">
    <source>
        <dbReference type="Proteomes" id="UP000800038"/>
    </source>
</evidence>
<feature type="non-terminal residue" evidence="1">
    <location>
        <position position="1"/>
    </location>
</feature>
<organism evidence="1 2">
    <name type="scientific">Clathrospora elynae</name>
    <dbReference type="NCBI Taxonomy" id="706981"/>
    <lineage>
        <taxon>Eukaryota</taxon>
        <taxon>Fungi</taxon>
        <taxon>Dikarya</taxon>
        <taxon>Ascomycota</taxon>
        <taxon>Pezizomycotina</taxon>
        <taxon>Dothideomycetes</taxon>
        <taxon>Pleosporomycetidae</taxon>
        <taxon>Pleosporales</taxon>
        <taxon>Diademaceae</taxon>
        <taxon>Clathrospora</taxon>
    </lineage>
</organism>
<proteinExistence type="predicted"/>
<gene>
    <name evidence="1" type="ORF">EJ02DRAFT_347208</name>
</gene>